<keyword evidence="1" id="KW-0732">Signal</keyword>
<evidence type="ECO:0000256" key="1">
    <source>
        <dbReference type="ARBA" id="ARBA00022729"/>
    </source>
</evidence>
<evidence type="ECO:0008006" key="4">
    <source>
        <dbReference type="Google" id="ProtNLM"/>
    </source>
</evidence>
<evidence type="ECO:0000313" key="2">
    <source>
        <dbReference type="EMBL" id="MBD0849323.1"/>
    </source>
</evidence>
<dbReference type="InterPro" id="IPR029058">
    <property type="entry name" value="AB_hydrolase_fold"/>
</dbReference>
<reference evidence="2 3" key="1">
    <citation type="submission" date="2020-05" db="EMBL/GenBank/DDBJ databases">
        <title>The draft genome sequence of Maribacter arenosus CAU 1321.</title>
        <authorList>
            <person name="Mu L."/>
        </authorList>
    </citation>
    <scope>NUCLEOTIDE SEQUENCE [LARGE SCALE GENOMIC DNA]</scope>
    <source>
        <strain evidence="2 3">CAU 1321</strain>
    </source>
</reference>
<dbReference type="Proteomes" id="UP000598350">
    <property type="component" value="Unassembled WGS sequence"/>
</dbReference>
<dbReference type="RefSeq" id="WP_188312453.1">
    <property type="nucleotide sequence ID" value="NZ_JABTCG010000001.1"/>
</dbReference>
<dbReference type="EMBL" id="JABTCG010000001">
    <property type="protein sequence ID" value="MBD0849323.1"/>
    <property type="molecule type" value="Genomic_DNA"/>
</dbReference>
<dbReference type="SUPFAM" id="SSF53474">
    <property type="entry name" value="alpha/beta-Hydrolases"/>
    <property type="match status" value="1"/>
</dbReference>
<proteinExistence type="predicted"/>
<evidence type="ECO:0000313" key="3">
    <source>
        <dbReference type="Proteomes" id="UP000598350"/>
    </source>
</evidence>
<dbReference type="InterPro" id="IPR050955">
    <property type="entry name" value="Plant_Biomass_Hydrol_Est"/>
</dbReference>
<dbReference type="PANTHER" id="PTHR43037">
    <property type="entry name" value="UNNAMED PRODUCT-RELATED"/>
    <property type="match status" value="1"/>
</dbReference>
<dbReference type="PANTHER" id="PTHR43037:SF1">
    <property type="entry name" value="BLL1128 PROTEIN"/>
    <property type="match status" value="1"/>
</dbReference>
<name>A0ABR7V6J9_9FLAO</name>
<sequence>MKHFLNLMVIMLCLGSCQNSDEFGNTDLITDPLTDDNSTENEPDVPFEISIDDSDLAMLPEDTGGNHIAFPLGSTSANYGHYVYTPSGYTTDGPKYPVIIFLHGWNSNLGNEPLENVLLSGPPRLIEADQWNPNYPFIVVSPQLTTPYWAPSNTHRFIEYLISAYQINTNRIYLTGLSLGGGGCWYYVGEIEDNYAAAIVPISASGAAYLIDNLRKVPIWAFHGARDTTVEAYLNFGSVPLVQAINLTDPIIEARVTVYPTLGHDAWTTTYNGAGRDHNQLYDRFEVDLYDWMLTYKKE</sequence>
<organism evidence="2 3">
    <name type="scientific">Maribacter arenosus</name>
    <dbReference type="NCBI Taxonomy" id="1854708"/>
    <lineage>
        <taxon>Bacteria</taxon>
        <taxon>Pseudomonadati</taxon>
        <taxon>Bacteroidota</taxon>
        <taxon>Flavobacteriia</taxon>
        <taxon>Flavobacteriales</taxon>
        <taxon>Flavobacteriaceae</taxon>
        <taxon>Maribacter</taxon>
    </lineage>
</organism>
<gene>
    <name evidence="2" type="ORF">HPE63_01470</name>
</gene>
<keyword evidence="3" id="KW-1185">Reference proteome</keyword>
<comment type="caution">
    <text evidence="2">The sequence shown here is derived from an EMBL/GenBank/DDBJ whole genome shotgun (WGS) entry which is preliminary data.</text>
</comment>
<dbReference type="Gene3D" id="3.40.50.1820">
    <property type="entry name" value="alpha/beta hydrolase"/>
    <property type="match status" value="1"/>
</dbReference>
<protein>
    <recommendedName>
        <fullName evidence="4">Alpha/beta hydrolase family protein</fullName>
    </recommendedName>
</protein>
<accession>A0ABR7V6J9</accession>